<comment type="caution">
    <text evidence="16">The sequence shown here is derived from an EMBL/GenBank/DDBJ whole genome shotgun (WGS) entry which is preliminary data.</text>
</comment>
<evidence type="ECO:0000256" key="11">
    <source>
        <dbReference type="ARBA" id="ARBA00022989"/>
    </source>
</evidence>
<evidence type="ECO:0000256" key="1">
    <source>
        <dbReference type="ARBA" id="ARBA00000085"/>
    </source>
</evidence>
<dbReference type="Gene3D" id="3.30.450.20">
    <property type="entry name" value="PAS domain"/>
    <property type="match status" value="2"/>
</dbReference>
<dbReference type="RefSeq" id="WP_320426239.1">
    <property type="nucleotide sequence ID" value="NZ_JAXCLA010000010.1"/>
</dbReference>
<dbReference type="EC" id="2.7.13.3" evidence="3"/>
<keyword evidence="4" id="KW-1003">Cell membrane</keyword>
<evidence type="ECO:0000256" key="8">
    <source>
        <dbReference type="ARBA" id="ARBA00022741"/>
    </source>
</evidence>
<dbReference type="Gene3D" id="1.10.287.130">
    <property type="match status" value="1"/>
</dbReference>
<dbReference type="EMBL" id="JAXCLA010000010">
    <property type="protein sequence ID" value="MDY0748267.1"/>
    <property type="molecule type" value="Genomic_DNA"/>
</dbReference>
<dbReference type="InterPro" id="IPR003661">
    <property type="entry name" value="HisK_dim/P_dom"/>
</dbReference>
<dbReference type="InterPro" id="IPR036097">
    <property type="entry name" value="HisK_dim/P_sf"/>
</dbReference>
<keyword evidence="8" id="KW-0547">Nucleotide-binding</keyword>
<dbReference type="PROSITE" id="PS50109">
    <property type="entry name" value="HIS_KIN"/>
    <property type="match status" value="1"/>
</dbReference>
<dbReference type="InterPro" id="IPR036890">
    <property type="entry name" value="HATPase_C_sf"/>
</dbReference>
<keyword evidence="10 16" id="KW-0067">ATP-binding</keyword>
<dbReference type="PIRSF" id="PIRSF036431">
    <property type="entry name" value="STHK_DctB"/>
    <property type="match status" value="1"/>
</dbReference>
<dbReference type="InterPro" id="IPR003594">
    <property type="entry name" value="HATPase_dom"/>
</dbReference>
<evidence type="ECO:0000256" key="2">
    <source>
        <dbReference type="ARBA" id="ARBA00004651"/>
    </source>
</evidence>
<accession>A0ABU5DPL8</accession>
<comment type="subcellular location">
    <subcellularLocation>
        <location evidence="2">Cell membrane</location>
        <topology evidence="2">Multi-pass membrane protein</topology>
    </subcellularLocation>
</comment>
<keyword evidence="12" id="KW-0902">Two-component regulatory system</keyword>
<dbReference type="InterPro" id="IPR029151">
    <property type="entry name" value="Sensor-like_sf"/>
</dbReference>
<dbReference type="SUPFAM" id="SSF47384">
    <property type="entry name" value="Homodimeric domain of signal transducing histidine kinase"/>
    <property type="match status" value="1"/>
</dbReference>
<evidence type="ECO:0000256" key="14">
    <source>
        <dbReference type="SAM" id="Phobius"/>
    </source>
</evidence>
<evidence type="ECO:0000256" key="13">
    <source>
        <dbReference type="SAM" id="Coils"/>
    </source>
</evidence>
<evidence type="ECO:0000256" key="6">
    <source>
        <dbReference type="ARBA" id="ARBA00022679"/>
    </source>
</evidence>
<evidence type="ECO:0000313" key="17">
    <source>
        <dbReference type="Proteomes" id="UP001285263"/>
    </source>
</evidence>
<dbReference type="SMART" id="SM00388">
    <property type="entry name" value="HisKA"/>
    <property type="match status" value="1"/>
</dbReference>
<evidence type="ECO:0000256" key="12">
    <source>
        <dbReference type="ARBA" id="ARBA00023012"/>
    </source>
</evidence>
<evidence type="ECO:0000256" key="9">
    <source>
        <dbReference type="ARBA" id="ARBA00022777"/>
    </source>
</evidence>
<keyword evidence="11 14" id="KW-1133">Transmembrane helix</keyword>
<comment type="catalytic activity">
    <reaction evidence="1">
        <text>ATP + protein L-histidine = ADP + protein N-phospho-L-histidine.</text>
        <dbReference type="EC" id="2.7.13.3"/>
    </reaction>
</comment>
<keyword evidence="13" id="KW-0175">Coiled coil</keyword>
<dbReference type="SMART" id="SM00387">
    <property type="entry name" value="HATPase_c"/>
    <property type="match status" value="1"/>
</dbReference>
<evidence type="ECO:0000259" key="15">
    <source>
        <dbReference type="PROSITE" id="PS50109"/>
    </source>
</evidence>
<evidence type="ECO:0000256" key="7">
    <source>
        <dbReference type="ARBA" id="ARBA00022692"/>
    </source>
</evidence>
<dbReference type="CDD" id="cd00082">
    <property type="entry name" value="HisKA"/>
    <property type="match status" value="1"/>
</dbReference>
<dbReference type="Pfam" id="PF00512">
    <property type="entry name" value="HisKA"/>
    <property type="match status" value="1"/>
</dbReference>
<evidence type="ECO:0000256" key="4">
    <source>
        <dbReference type="ARBA" id="ARBA00022475"/>
    </source>
</evidence>
<dbReference type="InterPro" id="IPR004358">
    <property type="entry name" value="Sig_transdc_His_kin-like_C"/>
</dbReference>
<dbReference type="SUPFAM" id="SSF55874">
    <property type="entry name" value="ATPase domain of HSP90 chaperone/DNA topoisomerase II/histidine kinase"/>
    <property type="match status" value="1"/>
</dbReference>
<name>A0ABU5DPL8_9BURK</name>
<dbReference type="PRINTS" id="PR00344">
    <property type="entry name" value="BCTRLSENSOR"/>
</dbReference>
<keyword evidence="17" id="KW-1185">Reference proteome</keyword>
<feature type="coiled-coil region" evidence="13">
    <location>
        <begin position="337"/>
        <end position="389"/>
    </location>
</feature>
<dbReference type="PANTHER" id="PTHR43065:SF46">
    <property type="entry name" value="C4-DICARBOXYLATE TRANSPORT SENSOR PROTEIN DCTB"/>
    <property type="match status" value="1"/>
</dbReference>
<protein>
    <recommendedName>
        <fullName evidence="3">histidine kinase</fullName>
        <ecNumber evidence="3">2.7.13.3</ecNumber>
    </recommendedName>
</protein>
<proteinExistence type="predicted"/>
<evidence type="ECO:0000313" key="16">
    <source>
        <dbReference type="EMBL" id="MDY0748267.1"/>
    </source>
</evidence>
<evidence type="ECO:0000256" key="10">
    <source>
        <dbReference type="ARBA" id="ARBA00022840"/>
    </source>
</evidence>
<evidence type="ECO:0000256" key="3">
    <source>
        <dbReference type="ARBA" id="ARBA00012438"/>
    </source>
</evidence>
<dbReference type="Proteomes" id="UP001285263">
    <property type="component" value="Unassembled WGS sequence"/>
</dbReference>
<dbReference type="PANTHER" id="PTHR43065">
    <property type="entry name" value="SENSOR HISTIDINE KINASE"/>
    <property type="match status" value="1"/>
</dbReference>
<feature type="transmembrane region" description="Helical" evidence="14">
    <location>
        <begin position="12"/>
        <end position="32"/>
    </location>
</feature>
<dbReference type="InterPro" id="IPR017055">
    <property type="entry name" value="Sig_transdc_His_kinase_DctB"/>
</dbReference>
<dbReference type="GO" id="GO:0005524">
    <property type="term" value="F:ATP binding"/>
    <property type="evidence" value="ECO:0007669"/>
    <property type="project" value="UniProtKB-KW"/>
</dbReference>
<keyword evidence="14" id="KW-0472">Membrane</keyword>
<feature type="domain" description="Histidine kinase" evidence="15">
    <location>
        <begin position="405"/>
        <end position="619"/>
    </location>
</feature>
<reference evidence="16 17" key="1">
    <citation type="submission" date="2023-11" db="EMBL/GenBank/DDBJ databases">
        <title>Paucibacter sp. nov., isolated from fresh soil in Korea.</title>
        <authorList>
            <person name="Le N.T.T."/>
        </authorList>
    </citation>
    <scope>NUCLEOTIDE SEQUENCE [LARGE SCALE GENOMIC DNA]</scope>
    <source>
        <strain evidence="16 17">R3-3</strain>
    </source>
</reference>
<keyword evidence="9" id="KW-0418">Kinase</keyword>
<sequence length="624" mass="67283">MPPFLNTLIRRLARPSVYVYVTVLLMVLGWIVGQSVSERAGMTQLSAMTLERLELYSNTLDAELARHADLPGLLATDPQVQALVQSPQDIKLRAQISRTLARINVRAGAMQIFIAAPDGQVLASSDGAQSTQSPPPPRLREALNAGRPHFFAADERAASLAYYLLHPLQSEGGAAATLVVKVSLAPLEATWVDLGLRSEGERLLVVDAQGVVIMSSVPRWRYFLLGRGSGAARDSERAALRASGRYPADAGFEDMGIPAEALESPGDMPLVRMPPLEAIQKAGPVLMPQERPLVPLGLRLIALSDPSGVRRQARYAGWGGAAFGAFAGVLGLYLASRRRALRQLSQAQAQLQQAHAQLERLVDARTAQLRSTNEELKHQIGQRVKAEDELVQAGKLAVLGQMSAGISHEVNQPLTAMRALARNGLLLLEAGRHATVAENLTAIDAMVERLGLITRQLKTFARKAEQQEGAPVTLLTSIENALLLVGHRLREDVVTLKLDVPPALRVLCDGNRLEQVLVNLFGNAIDAMHGEPQRLLTVGAAASDDGRVRVVVDDTGRGMSENLLPRLFEPFFTTKPAGEGLGLGLVISSKIIHDFGGTLHAQRNNGGGMRFEFDLPALQDSSDV</sequence>
<dbReference type="InterPro" id="IPR005467">
    <property type="entry name" value="His_kinase_dom"/>
</dbReference>
<dbReference type="Gene3D" id="3.30.565.10">
    <property type="entry name" value="Histidine kinase-like ATPase, C-terminal domain"/>
    <property type="match status" value="1"/>
</dbReference>
<dbReference type="Pfam" id="PF02518">
    <property type="entry name" value="HATPase_c"/>
    <property type="match status" value="1"/>
</dbReference>
<keyword evidence="5" id="KW-0597">Phosphoprotein</keyword>
<dbReference type="SUPFAM" id="SSF103190">
    <property type="entry name" value="Sensory domain-like"/>
    <property type="match status" value="1"/>
</dbReference>
<keyword evidence="7 14" id="KW-0812">Transmembrane</keyword>
<evidence type="ECO:0000256" key="5">
    <source>
        <dbReference type="ARBA" id="ARBA00022553"/>
    </source>
</evidence>
<gene>
    <name evidence="16" type="ORF">SNE35_27465</name>
</gene>
<organism evidence="16 17">
    <name type="scientific">Roseateles agri</name>
    <dbReference type="NCBI Taxonomy" id="3098619"/>
    <lineage>
        <taxon>Bacteria</taxon>
        <taxon>Pseudomonadati</taxon>
        <taxon>Pseudomonadota</taxon>
        <taxon>Betaproteobacteria</taxon>
        <taxon>Burkholderiales</taxon>
        <taxon>Sphaerotilaceae</taxon>
        <taxon>Roseateles</taxon>
    </lineage>
</organism>
<keyword evidence="6" id="KW-0808">Transferase</keyword>